<gene>
    <name evidence="1" type="ORF">T4C_8092</name>
</gene>
<accession>A0A0V1GKP1</accession>
<comment type="caution">
    <text evidence="1">The sequence shown here is derived from an EMBL/GenBank/DDBJ whole genome shotgun (WGS) entry which is preliminary data.</text>
</comment>
<dbReference type="EMBL" id="JYDV01001848">
    <property type="protein sequence ID" value="KRY98673.1"/>
    <property type="molecule type" value="Genomic_DNA"/>
</dbReference>
<protein>
    <submittedName>
        <fullName evidence="1">Uncharacterized protein</fullName>
    </submittedName>
</protein>
<proteinExistence type="predicted"/>
<feature type="non-terminal residue" evidence="1">
    <location>
        <position position="1"/>
    </location>
</feature>
<dbReference type="Proteomes" id="UP000054826">
    <property type="component" value="Unassembled WGS sequence"/>
</dbReference>
<evidence type="ECO:0000313" key="1">
    <source>
        <dbReference type="EMBL" id="KRY98673.1"/>
    </source>
</evidence>
<dbReference type="AlphaFoldDB" id="A0A0V1GKP1"/>
<name>A0A0V1GKP1_TRIPS</name>
<feature type="non-terminal residue" evidence="1">
    <location>
        <position position="145"/>
    </location>
</feature>
<evidence type="ECO:0000313" key="2">
    <source>
        <dbReference type="Proteomes" id="UP000054826"/>
    </source>
</evidence>
<sequence length="145" mass="16204">LLVLTPDEIGRVGTASKVHLSFGRGRFAQQIGGGVTVYRESKSPHPDCFAIRTLPSGERCTETAQNRFNKNSSRFSFLFAHDLLGKLLRTFPNHASGRDEVVLVGQCRERVFGGELLAEHPRVLACRFGREAPQQDQERLGRRLT</sequence>
<reference evidence="1 2" key="1">
    <citation type="submission" date="2015-01" db="EMBL/GenBank/DDBJ databases">
        <title>Evolution of Trichinella species and genotypes.</title>
        <authorList>
            <person name="Korhonen P.K."/>
            <person name="Edoardo P."/>
            <person name="Giuseppe L.R."/>
            <person name="Gasser R.B."/>
        </authorList>
    </citation>
    <scope>NUCLEOTIDE SEQUENCE [LARGE SCALE GENOMIC DNA]</scope>
    <source>
        <strain evidence="1">ISS176</strain>
    </source>
</reference>
<organism evidence="1 2">
    <name type="scientific">Trichinella pseudospiralis</name>
    <name type="common">Parasitic roundworm</name>
    <dbReference type="NCBI Taxonomy" id="6337"/>
    <lineage>
        <taxon>Eukaryota</taxon>
        <taxon>Metazoa</taxon>
        <taxon>Ecdysozoa</taxon>
        <taxon>Nematoda</taxon>
        <taxon>Enoplea</taxon>
        <taxon>Dorylaimia</taxon>
        <taxon>Trichinellida</taxon>
        <taxon>Trichinellidae</taxon>
        <taxon>Trichinella</taxon>
    </lineage>
</organism>